<dbReference type="SUPFAM" id="SSF81321">
    <property type="entry name" value="Family A G protein-coupled receptor-like"/>
    <property type="match status" value="1"/>
</dbReference>
<dbReference type="Ensembl" id="ENSSMRT00000008339.1">
    <property type="protein sequence ID" value="ENSSMRP00000007124.1"/>
    <property type="gene ID" value="ENSSMRG00000005736.1"/>
</dbReference>
<dbReference type="Proteomes" id="UP000694421">
    <property type="component" value="Unplaced"/>
</dbReference>
<proteinExistence type="inferred from homology"/>
<evidence type="ECO:0000256" key="4">
    <source>
        <dbReference type="ARBA" id="ARBA00022475"/>
    </source>
</evidence>
<dbReference type="Gene3D" id="1.20.1070.10">
    <property type="entry name" value="Rhodopsin 7-helix transmembrane proteins"/>
    <property type="match status" value="1"/>
</dbReference>
<evidence type="ECO:0000256" key="2">
    <source>
        <dbReference type="ARBA" id="ARBA00004651"/>
    </source>
</evidence>
<dbReference type="InterPro" id="IPR017452">
    <property type="entry name" value="GPCR_Rhodpsn_7TM"/>
</dbReference>
<keyword evidence="10 15" id="KW-0472">Membrane</keyword>
<dbReference type="PRINTS" id="PR00237">
    <property type="entry name" value="GPCRRHODOPSN"/>
</dbReference>
<feature type="transmembrane region" description="Helical" evidence="15">
    <location>
        <begin position="107"/>
        <end position="125"/>
    </location>
</feature>
<evidence type="ECO:0000256" key="14">
    <source>
        <dbReference type="RuleBase" id="RU000688"/>
    </source>
</evidence>
<dbReference type="Pfam" id="PF13853">
    <property type="entry name" value="7tm_4"/>
    <property type="match status" value="1"/>
</dbReference>
<evidence type="ECO:0000256" key="5">
    <source>
        <dbReference type="ARBA" id="ARBA00022606"/>
    </source>
</evidence>
<keyword evidence="18" id="KW-1185">Reference proteome</keyword>
<name>A0A8D0BJR4_SALMN</name>
<keyword evidence="5 15" id="KW-0716">Sensory transduction</keyword>
<reference evidence="17" key="2">
    <citation type="submission" date="2025-09" db="UniProtKB">
        <authorList>
            <consortium name="Ensembl"/>
        </authorList>
    </citation>
    <scope>IDENTIFICATION</scope>
</reference>
<keyword evidence="13 14" id="KW-0807">Transducer</keyword>
<keyword evidence="4 15" id="KW-1003">Cell membrane</keyword>
<comment type="similarity">
    <text evidence="3 14">Belongs to the G-protein coupled receptor 1 family.</text>
</comment>
<keyword evidence="11" id="KW-1015">Disulfide bond</keyword>
<dbReference type="InterPro" id="IPR000725">
    <property type="entry name" value="Olfact_rcpt"/>
</dbReference>
<feature type="transmembrane region" description="Helical" evidence="15">
    <location>
        <begin position="137"/>
        <end position="156"/>
    </location>
</feature>
<dbReference type="GO" id="GO:0004930">
    <property type="term" value="F:G protein-coupled receptor activity"/>
    <property type="evidence" value="ECO:0007669"/>
    <property type="project" value="UniProtKB-KW"/>
</dbReference>
<evidence type="ECO:0000256" key="3">
    <source>
        <dbReference type="ARBA" id="ARBA00010663"/>
    </source>
</evidence>
<evidence type="ECO:0000256" key="6">
    <source>
        <dbReference type="ARBA" id="ARBA00022692"/>
    </source>
</evidence>
<dbReference type="PRINTS" id="PR00245">
    <property type="entry name" value="OLFACTORYR"/>
</dbReference>
<evidence type="ECO:0000313" key="17">
    <source>
        <dbReference type="Ensembl" id="ENSSMRP00000007124.1"/>
    </source>
</evidence>
<dbReference type="PANTHER" id="PTHR48001">
    <property type="entry name" value="OLFACTORY RECEPTOR"/>
    <property type="match status" value="1"/>
</dbReference>
<keyword evidence="6 14" id="KW-0812">Transmembrane</keyword>
<dbReference type="PROSITE" id="PS50262">
    <property type="entry name" value="G_PROTEIN_RECEP_F1_2"/>
    <property type="match status" value="1"/>
</dbReference>
<dbReference type="GeneTree" id="ENSGT00940000162852"/>
<keyword evidence="8 15" id="KW-1133">Transmembrane helix</keyword>
<feature type="transmembrane region" description="Helical" evidence="15">
    <location>
        <begin position="65"/>
        <end position="87"/>
    </location>
</feature>
<dbReference type="CDD" id="cd15235">
    <property type="entry name" value="7tmA_OR1A-like"/>
    <property type="match status" value="1"/>
</dbReference>
<evidence type="ECO:0000313" key="18">
    <source>
        <dbReference type="Proteomes" id="UP000694421"/>
    </source>
</evidence>
<organism evidence="17 18">
    <name type="scientific">Salvator merianae</name>
    <name type="common">Argentine black and white tegu</name>
    <name type="synonym">Tupinambis merianae</name>
    <dbReference type="NCBI Taxonomy" id="96440"/>
    <lineage>
        <taxon>Eukaryota</taxon>
        <taxon>Metazoa</taxon>
        <taxon>Chordata</taxon>
        <taxon>Craniata</taxon>
        <taxon>Vertebrata</taxon>
        <taxon>Euteleostomi</taxon>
        <taxon>Lepidosauria</taxon>
        <taxon>Squamata</taxon>
        <taxon>Bifurcata</taxon>
        <taxon>Unidentata</taxon>
        <taxon>Episquamata</taxon>
        <taxon>Laterata</taxon>
        <taxon>Teiioidea</taxon>
        <taxon>Teiidae</taxon>
        <taxon>Salvator</taxon>
    </lineage>
</organism>
<feature type="transmembrane region" description="Helical" evidence="15">
    <location>
        <begin position="243"/>
        <end position="265"/>
    </location>
</feature>
<comment type="subcellular location">
    <subcellularLocation>
        <location evidence="2 15">Cell membrane</location>
        <topology evidence="2 15">Multi-pass membrane protein</topology>
    </subcellularLocation>
</comment>
<evidence type="ECO:0000256" key="12">
    <source>
        <dbReference type="ARBA" id="ARBA00023170"/>
    </source>
</evidence>
<dbReference type="FunFam" id="1.10.1220.70:FF:000001">
    <property type="entry name" value="Olfactory receptor"/>
    <property type="match status" value="1"/>
</dbReference>
<dbReference type="FunFam" id="1.20.1070.10:FF:000082">
    <property type="entry name" value="Olfactory receptor 1A1"/>
    <property type="match status" value="1"/>
</dbReference>
<accession>A0A8D0BJR4</accession>
<keyword evidence="9 14" id="KW-0297">G-protein coupled receptor</keyword>
<keyword evidence="7 15" id="KW-0552">Olfaction</keyword>
<feature type="domain" description="G-protein coupled receptors family 1 profile" evidence="16">
    <location>
        <begin position="45"/>
        <end position="296"/>
    </location>
</feature>
<protein>
    <recommendedName>
        <fullName evidence="15">Olfactory receptor</fullName>
    </recommendedName>
</protein>
<evidence type="ECO:0000256" key="1">
    <source>
        <dbReference type="ARBA" id="ARBA00002936"/>
    </source>
</evidence>
<evidence type="ECO:0000256" key="10">
    <source>
        <dbReference type="ARBA" id="ARBA00023136"/>
    </source>
</evidence>
<evidence type="ECO:0000256" key="11">
    <source>
        <dbReference type="ARBA" id="ARBA00023157"/>
    </source>
</evidence>
<evidence type="ECO:0000256" key="15">
    <source>
        <dbReference type="RuleBase" id="RU363047"/>
    </source>
</evidence>
<sequence length="340" mass="38026">HCKGNGTDNQTTISEFILLGISSRQDWNIVLFIIFLTMYIITVLGNITIVLAIRLNSHLYHTPMYFLLSNLSLVDICFTTTTVPKILAGTLSGIRKISFSGCLSQMYFFTAFGITESFLLASMALDRYVAICRPLHYATLMSSRICFVLVAASWLVSHLHSLLHTLLMSRLSFCASNLVPHFFCDVFPLLKLSCSNTVLNTLLVYTEGNLMVNGALIFIALSYTFILMAVLRIPSVKGKQKALSTCGSHVTVVALLYGTVIWVYFQPSSNFSAENDTLMASVFYTVVIPTINPAIYSLRNSEVKQALKRRLIKQGYQNCCFRQNWKGKGSKIPKRELESS</sequence>
<reference evidence="17" key="1">
    <citation type="submission" date="2025-08" db="UniProtKB">
        <authorList>
            <consortium name="Ensembl"/>
        </authorList>
    </citation>
    <scope>IDENTIFICATION</scope>
</reference>
<evidence type="ECO:0000256" key="8">
    <source>
        <dbReference type="ARBA" id="ARBA00022989"/>
    </source>
</evidence>
<dbReference type="GO" id="GO:0005886">
    <property type="term" value="C:plasma membrane"/>
    <property type="evidence" value="ECO:0007669"/>
    <property type="project" value="UniProtKB-SubCell"/>
</dbReference>
<feature type="transmembrane region" description="Helical" evidence="15">
    <location>
        <begin position="29"/>
        <end position="53"/>
    </location>
</feature>
<dbReference type="AlphaFoldDB" id="A0A8D0BJR4"/>
<dbReference type="InterPro" id="IPR000276">
    <property type="entry name" value="GPCR_Rhodpsn"/>
</dbReference>
<evidence type="ECO:0000256" key="9">
    <source>
        <dbReference type="ARBA" id="ARBA00023040"/>
    </source>
</evidence>
<evidence type="ECO:0000256" key="13">
    <source>
        <dbReference type="ARBA" id="ARBA00023224"/>
    </source>
</evidence>
<comment type="function">
    <text evidence="1">Odorant receptor.</text>
</comment>
<feature type="transmembrane region" description="Helical" evidence="15">
    <location>
        <begin position="210"/>
        <end position="231"/>
    </location>
</feature>
<evidence type="ECO:0000256" key="7">
    <source>
        <dbReference type="ARBA" id="ARBA00022725"/>
    </source>
</evidence>
<dbReference type="PROSITE" id="PS00237">
    <property type="entry name" value="G_PROTEIN_RECEP_F1_1"/>
    <property type="match status" value="1"/>
</dbReference>
<keyword evidence="12 14" id="KW-0675">Receptor</keyword>
<evidence type="ECO:0000259" key="16">
    <source>
        <dbReference type="PROSITE" id="PS50262"/>
    </source>
</evidence>
<dbReference type="GO" id="GO:0004984">
    <property type="term" value="F:olfactory receptor activity"/>
    <property type="evidence" value="ECO:0007669"/>
    <property type="project" value="InterPro"/>
</dbReference>
<dbReference type="OMA" id="MSSRICF"/>
<feature type="transmembrane region" description="Helical" evidence="15">
    <location>
        <begin position="277"/>
        <end position="298"/>
    </location>
</feature>